<protein>
    <submittedName>
        <fullName evidence="1">4041_t:CDS:1</fullName>
    </submittedName>
</protein>
<feature type="non-terminal residue" evidence="1">
    <location>
        <position position="123"/>
    </location>
</feature>
<reference evidence="1" key="1">
    <citation type="submission" date="2021-06" db="EMBL/GenBank/DDBJ databases">
        <authorList>
            <person name="Kallberg Y."/>
            <person name="Tangrot J."/>
            <person name="Rosling A."/>
        </authorList>
    </citation>
    <scope>NUCLEOTIDE SEQUENCE</scope>
    <source>
        <strain evidence="1">MA461A</strain>
    </source>
</reference>
<organism evidence="1 2">
    <name type="scientific">Racocetra persica</name>
    <dbReference type="NCBI Taxonomy" id="160502"/>
    <lineage>
        <taxon>Eukaryota</taxon>
        <taxon>Fungi</taxon>
        <taxon>Fungi incertae sedis</taxon>
        <taxon>Mucoromycota</taxon>
        <taxon>Glomeromycotina</taxon>
        <taxon>Glomeromycetes</taxon>
        <taxon>Diversisporales</taxon>
        <taxon>Gigasporaceae</taxon>
        <taxon>Racocetra</taxon>
    </lineage>
</organism>
<keyword evidence="2" id="KW-1185">Reference proteome</keyword>
<evidence type="ECO:0000313" key="2">
    <source>
        <dbReference type="Proteomes" id="UP000789920"/>
    </source>
</evidence>
<accession>A0ACA9MTB6</accession>
<dbReference type="Proteomes" id="UP000789920">
    <property type="component" value="Unassembled WGS sequence"/>
</dbReference>
<proteinExistence type="predicted"/>
<sequence>MPFHIPFEITNYQEILNNVINNIDQQTLEKIKQTVVLHVPLHQLIVPSKNRRTQQIPKPQNSFVLYRRNLSTAINNATSTLLCASDNNASNVSFISKEASENWSKESNEVKQVYEVLANYAKK</sequence>
<evidence type="ECO:0000313" key="1">
    <source>
        <dbReference type="EMBL" id="CAG8612906.1"/>
    </source>
</evidence>
<comment type="caution">
    <text evidence="1">The sequence shown here is derived from an EMBL/GenBank/DDBJ whole genome shotgun (WGS) entry which is preliminary data.</text>
</comment>
<gene>
    <name evidence="1" type="ORF">RPERSI_LOCUS6378</name>
</gene>
<name>A0ACA9MTB6_9GLOM</name>
<dbReference type="EMBL" id="CAJVQC010010116">
    <property type="protein sequence ID" value="CAG8612906.1"/>
    <property type="molecule type" value="Genomic_DNA"/>
</dbReference>